<evidence type="ECO:0000313" key="2">
    <source>
        <dbReference type="Proteomes" id="UP000188318"/>
    </source>
</evidence>
<dbReference type="PANTHER" id="PTHR34365">
    <property type="entry name" value="ENOLASE (DUF1399)"/>
    <property type="match status" value="1"/>
</dbReference>
<dbReference type="OrthoDB" id="2684236at2759"/>
<reference evidence="2" key="1">
    <citation type="journal article" date="2017" name="Genome Biol.">
        <title>Comparative genomics reveals high biological diversity and specific adaptations in the industrially and medically important fungal genus Aspergillus.</title>
        <authorList>
            <person name="de Vries R.P."/>
            <person name="Riley R."/>
            <person name="Wiebenga A."/>
            <person name="Aguilar-Osorio G."/>
            <person name="Amillis S."/>
            <person name="Uchima C.A."/>
            <person name="Anderluh G."/>
            <person name="Asadollahi M."/>
            <person name="Askin M."/>
            <person name="Barry K."/>
            <person name="Battaglia E."/>
            <person name="Bayram O."/>
            <person name="Benocci T."/>
            <person name="Braus-Stromeyer S.A."/>
            <person name="Caldana C."/>
            <person name="Canovas D."/>
            <person name="Cerqueira G.C."/>
            <person name="Chen F."/>
            <person name="Chen W."/>
            <person name="Choi C."/>
            <person name="Clum A."/>
            <person name="Dos Santos R.A."/>
            <person name="Damasio A.R."/>
            <person name="Diallinas G."/>
            <person name="Emri T."/>
            <person name="Fekete E."/>
            <person name="Flipphi M."/>
            <person name="Freyberg S."/>
            <person name="Gallo A."/>
            <person name="Gournas C."/>
            <person name="Habgood R."/>
            <person name="Hainaut M."/>
            <person name="Harispe M.L."/>
            <person name="Henrissat B."/>
            <person name="Hilden K.S."/>
            <person name="Hope R."/>
            <person name="Hossain A."/>
            <person name="Karabika E."/>
            <person name="Karaffa L."/>
            <person name="Karanyi Z."/>
            <person name="Krasevec N."/>
            <person name="Kuo A."/>
            <person name="Kusch H."/>
            <person name="LaButti K."/>
            <person name="Lagendijk E.L."/>
            <person name="Lapidus A."/>
            <person name="Levasseur A."/>
            <person name="Lindquist E."/>
            <person name="Lipzen A."/>
            <person name="Logrieco A.F."/>
            <person name="MacCabe A."/>
            <person name="Maekelae M.R."/>
            <person name="Malavazi I."/>
            <person name="Melin P."/>
            <person name="Meyer V."/>
            <person name="Mielnichuk N."/>
            <person name="Miskei M."/>
            <person name="Molnar A.P."/>
            <person name="Mule G."/>
            <person name="Ngan C.Y."/>
            <person name="Orejas M."/>
            <person name="Orosz E."/>
            <person name="Ouedraogo J.P."/>
            <person name="Overkamp K.M."/>
            <person name="Park H.-S."/>
            <person name="Perrone G."/>
            <person name="Piumi F."/>
            <person name="Punt P.J."/>
            <person name="Ram A.F."/>
            <person name="Ramon A."/>
            <person name="Rauscher S."/>
            <person name="Record E."/>
            <person name="Riano-Pachon D.M."/>
            <person name="Robert V."/>
            <person name="Roehrig J."/>
            <person name="Ruller R."/>
            <person name="Salamov A."/>
            <person name="Salih N.S."/>
            <person name="Samson R.A."/>
            <person name="Sandor E."/>
            <person name="Sanguinetti M."/>
            <person name="Schuetze T."/>
            <person name="Sepcic K."/>
            <person name="Shelest E."/>
            <person name="Sherlock G."/>
            <person name="Sophianopoulou V."/>
            <person name="Squina F.M."/>
            <person name="Sun H."/>
            <person name="Susca A."/>
            <person name="Todd R.B."/>
            <person name="Tsang A."/>
            <person name="Unkles S.E."/>
            <person name="van de Wiele N."/>
            <person name="van Rossen-Uffink D."/>
            <person name="Oliveira J.V."/>
            <person name="Vesth T.C."/>
            <person name="Visser J."/>
            <person name="Yu J.-H."/>
            <person name="Zhou M."/>
            <person name="Andersen M.R."/>
            <person name="Archer D.B."/>
            <person name="Baker S.E."/>
            <person name="Benoit I."/>
            <person name="Brakhage A.A."/>
            <person name="Braus G.H."/>
            <person name="Fischer R."/>
            <person name="Frisvad J.C."/>
            <person name="Goldman G.H."/>
            <person name="Houbraken J."/>
            <person name="Oakley B."/>
            <person name="Pocsi I."/>
            <person name="Scazzocchio C."/>
            <person name="Seiboth B."/>
            <person name="vanKuyk P.A."/>
            <person name="Wortman J."/>
            <person name="Dyer P.S."/>
            <person name="Grigoriev I.V."/>
        </authorList>
    </citation>
    <scope>NUCLEOTIDE SEQUENCE [LARGE SCALE GENOMIC DNA]</scope>
    <source>
        <strain evidence="2">ITEM 5010</strain>
    </source>
</reference>
<gene>
    <name evidence="1" type="ORF">ASPCADRAFT_179155</name>
</gene>
<dbReference type="InterPro" id="IPR009836">
    <property type="entry name" value="GRDP-like"/>
</dbReference>
<dbReference type="STRING" id="602072.A0A1R3R7B9"/>
<dbReference type="PANTHER" id="PTHR34365:SF7">
    <property type="entry name" value="GLYCINE-RICH DOMAIN-CONTAINING PROTEIN 1"/>
    <property type="match status" value="1"/>
</dbReference>
<dbReference type="Proteomes" id="UP000188318">
    <property type="component" value="Unassembled WGS sequence"/>
</dbReference>
<proteinExistence type="predicted"/>
<dbReference type="OMA" id="DLVWHTS"/>
<accession>A0A1R3R7B9</accession>
<organism evidence="1 2">
    <name type="scientific">Aspergillus carbonarius (strain ITEM 5010)</name>
    <dbReference type="NCBI Taxonomy" id="602072"/>
    <lineage>
        <taxon>Eukaryota</taxon>
        <taxon>Fungi</taxon>
        <taxon>Dikarya</taxon>
        <taxon>Ascomycota</taxon>
        <taxon>Pezizomycotina</taxon>
        <taxon>Eurotiomycetes</taxon>
        <taxon>Eurotiomycetidae</taxon>
        <taxon>Eurotiales</taxon>
        <taxon>Aspergillaceae</taxon>
        <taxon>Aspergillus</taxon>
        <taxon>Aspergillus subgen. Circumdati</taxon>
    </lineage>
</organism>
<dbReference type="VEuPathDB" id="FungiDB:ASPCADRAFT_179155"/>
<sequence>MAHHRHHFFSYLHCLSKQPIPQDIVLYPSVFNTLFPISSDTQSPHERRTDLPTAGECAVHLELFEVFHTLRTRIIYSKELDRVFGLHSSHLRISGHRRESQQTEKWHRFVSLAVDRFQHWIRAADTLLKQDENNETHIVPPPVDILMVWHALLLNPLDYKNFCTSHQLHRVQEVPFPWSAIHNSINPTTWSYTPPPSPLNQWLESEANIIPTDLFLNLTHPTQTPPNLSPTPNLIETESLMHNVLRQTTFINHMHTYLWIRSPDIEEILDDARESYSNFVELFRLYPGVILVPTLAIDLVWHTHLCSAERYTGFMMERVGRFIDHDDKLGKGTLDDGFERTKVLFEREFGGCEGSTEDPV</sequence>
<keyword evidence="2" id="KW-1185">Reference proteome</keyword>
<evidence type="ECO:0000313" key="1">
    <source>
        <dbReference type="EMBL" id="OOF90369.1"/>
    </source>
</evidence>
<name>A0A1R3R7B9_ASPC5</name>
<dbReference type="EMBL" id="KV907533">
    <property type="protein sequence ID" value="OOF90369.1"/>
    <property type="molecule type" value="Genomic_DNA"/>
</dbReference>
<feature type="non-terminal residue" evidence="1">
    <location>
        <position position="1"/>
    </location>
</feature>
<dbReference type="AlphaFoldDB" id="A0A1R3R7B9"/>
<protein>
    <submittedName>
        <fullName evidence="1">Uncharacterized protein</fullName>
    </submittedName>
</protein>
<dbReference type="Pfam" id="PF07173">
    <property type="entry name" value="GRDP-like"/>
    <property type="match status" value="1"/>
</dbReference>